<dbReference type="PANTHER" id="PTHR42794:SF1">
    <property type="entry name" value="HEMIN IMPORT ATP-BINDING PROTEIN HMUV"/>
    <property type="match status" value="1"/>
</dbReference>
<evidence type="ECO:0000256" key="4">
    <source>
        <dbReference type="ARBA" id="ARBA00022967"/>
    </source>
</evidence>
<dbReference type="Proteomes" id="UP000749311">
    <property type="component" value="Unassembled WGS sequence"/>
</dbReference>
<name>A0ABX0SAR5_9ACTN</name>
<evidence type="ECO:0000256" key="1">
    <source>
        <dbReference type="ARBA" id="ARBA00022448"/>
    </source>
</evidence>
<protein>
    <submittedName>
        <fullName evidence="6">Iron complex transport system ATP-binding protein</fullName>
    </submittedName>
</protein>
<keyword evidence="7" id="KW-1185">Reference proteome</keyword>
<dbReference type="PROSITE" id="PS00211">
    <property type="entry name" value="ABC_TRANSPORTER_1"/>
    <property type="match status" value="1"/>
</dbReference>
<dbReference type="Pfam" id="PF00005">
    <property type="entry name" value="ABC_tran"/>
    <property type="match status" value="1"/>
</dbReference>
<dbReference type="NCBIfam" id="NF010068">
    <property type="entry name" value="PRK13548.1"/>
    <property type="match status" value="1"/>
</dbReference>
<dbReference type="InterPro" id="IPR003593">
    <property type="entry name" value="AAA+_ATPase"/>
</dbReference>
<dbReference type="SMART" id="SM00382">
    <property type="entry name" value="AAA"/>
    <property type="match status" value="1"/>
</dbReference>
<dbReference type="CDD" id="cd03214">
    <property type="entry name" value="ABC_Iron-Siderophores_B12_Hemin"/>
    <property type="match status" value="1"/>
</dbReference>
<keyword evidence="4" id="KW-1278">Translocase</keyword>
<dbReference type="PROSITE" id="PS50893">
    <property type="entry name" value="ABC_TRANSPORTER_2"/>
    <property type="match status" value="1"/>
</dbReference>
<comment type="caution">
    <text evidence="6">The sequence shown here is derived from an EMBL/GenBank/DDBJ whole genome shotgun (WGS) entry which is preliminary data.</text>
</comment>
<keyword evidence="1" id="KW-0813">Transport</keyword>
<proteinExistence type="predicted"/>
<dbReference type="InterPro" id="IPR017871">
    <property type="entry name" value="ABC_transporter-like_CS"/>
</dbReference>
<dbReference type="SUPFAM" id="SSF52540">
    <property type="entry name" value="P-loop containing nucleoside triphosphate hydrolases"/>
    <property type="match status" value="1"/>
</dbReference>
<accession>A0ABX0SAR5</accession>
<reference evidence="6 7" key="1">
    <citation type="submission" date="2020-02" db="EMBL/GenBank/DDBJ databases">
        <title>Sequencing the genomes of 1000 actinobacteria strains.</title>
        <authorList>
            <person name="Klenk H.-P."/>
        </authorList>
    </citation>
    <scope>NUCLEOTIDE SEQUENCE [LARGE SCALE GENOMIC DNA]</scope>
    <source>
        <strain evidence="6 7">DSM 19609</strain>
    </source>
</reference>
<keyword evidence="2" id="KW-0547">Nucleotide-binding</keyword>
<dbReference type="GO" id="GO:0005524">
    <property type="term" value="F:ATP binding"/>
    <property type="evidence" value="ECO:0007669"/>
    <property type="project" value="UniProtKB-KW"/>
</dbReference>
<dbReference type="Gene3D" id="3.40.50.300">
    <property type="entry name" value="P-loop containing nucleotide triphosphate hydrolases"/>
    <property type="match status" value="1"/>
</dbReference>
<organism evidence="6 7">
    <name type="scientific">Brooklawnia cerclae</name>
    <dbReference type="NCBI Taxonomy" id="349934"/>
    <lineage>
        <taxon>Bacteria</taxon>
        <taxon>Bacillati</taxon>
        <taxon>Actinomycetota</taxon>
        <taxon>Actinomycetes</taxon>
        <taxon>Propionibacteriales</taxon>
        <taxon>Propionibacteriaceae</taxon>
        <taxon>Brooklawnia</taxon>
    </lineage>
</organism>
<evidence type="ECO:0000259" key="5">
    <source>
        <dbReference type="PROSITE" id="PS50893"/>
    </source>
</evidence>
<dbReference type="InterPro" id="IPR003439">
    <property type="entry name" value="ABC_transporter-like_ATP-bd"/>
</dbReference>
<dbReference type="PANTHER" id="PTHR42794">
    <property type="entry name" value="HEMIN IMPORT ATP-BINDING PROTEIN HMUV"/>
    <property type="match status" value="1"/>
</dbReference>
<gene>
    <name evidence="6" type="ORF">FB473_000064</name>
</gene>
<dbReference type="RefSeq" id="WP_167163775.1">
    <property type="nucleotide sequence ID" value="NZ_BAAAOO010000018.1"/>
</dbReference>
<keyword evidence="3 6" id="KW-0067">ATP-binding</keyword>
<feature type="domain" description="ABC transporter" evidence="5">
    <location>
        <begin position="15"/>
        <end position="249"/>
    </location>
</feature>
<evidence type="ECO:0000256" key="3">
    <source>
        <dbReference type="ARBA" id="ARBA00022840"/>
    </source>
</evidence>
<evidence type="ECO:0000256" key="2">
    <source>
        <dbReference type="ARBA" id="ARBA00022741"/>
    </source>
</evidence>
<dbReference type="EMBL" id="JAAMOZ010000001">
    <property type="protein sequence ID" value="NIH55419.1"/>
    <property type="molecule type" value="Genomic_DNA"/>
</dbReference>
<evidence type="ECO:0000313" key="6">
    <source>
        <dbReference type="EMBL" id="NIH55419.1"/>
    </source>
</evidence>
<sequence length="276" mass="29177">MTTLVRTAIAAETTLSLAGVGVRLGGRRLVHDITTSAHQGELLAVIGPNGAGKSTLVRAIAGLIPSSGDVLIDGRPLAGTGVRQLARTIATVPQSTVVGFDFTVRDVVMMGRHPHLPRFGSERPDDRRIVDEAMRRVGVAHLADRSVARLSGGERQLVWLAKAVAQRPRLLLLDEPTSALDLGHQLAVLDLARALAREGLCVVLVLHDLDLAARYADRLLLMHDGRLLADGPADQVLTPALLAEAFGVRAAVRRDPDLGTLTVTALAAVTTASANE</sequence>
<dbReference type="InterPro" id="IPR027417">
    <property type="entry name" value="P-loop_NTPase"/>
</dbReference>
<evidence type="ECO:0000313" key="7">
    <source>
        <dbReference type="Proteomes" id="UP000749311"/>
    </source>
</evidence>